<dbReference type="SUPFAM" id="SSF57903">
    <property type="entry name" value="FYVE/PHD zinc finger"/>
    <property type="match status" value="1"/>
</dbReference>
<evidence type="ECO:0000313" key="5">
    <source>
        <dbReference type="EMBL" id="CAI9769657.1"/>
    </source>
</evidence>
<evidence type="ECO:0000259" key="4">
    <source>
        <dbReference type="SMART" id="SM00249"/>
    </source>
</evidence>
<proteinExistence type="predicted"/>
<feature type="domain" description="Zinc finger PHD-type" evidence="4">
    <location>
        <begin position="35"/>
        <end position="109"/>
    </location>
</feature>
<keyword evidence="3" id="KW-0862">Zinc</keyword>
<evidence type="ECO:0000256" key="3">
    <source>
        <dbReference type="ARBA" id="ARBA00022833"/>
    </source>
</evidence>
<sequence length="249" mass="27826">MERTRGDCFDVKEDSWLEKGAQTAQIDDTDRNDDCCGRCGDVGQLICCDSCPSAFHLACLFEQITLEIQNHVQGTQAALFFSPDHETCMQGKGLKFELASDTWFCGELCQEVYSGLQSRIGVINHLSDGYSWTLIKSIHGEHKVHSDKCFDALKEECNSKLAVAITIYEECFLSMVDPKTGISMIPQVMYNRGSEFPRLNYGGFYTVVLEKDAIMMSVASIRIHGVNVAELPLVKYDSMELSFSGAFTF</sequence>
<dbReference type="SMART" id="SM00249">
    <property type="entry name" value="PHD"/>
    <property type="match status" value="1"/>
</dbReference>
<dbReference type="AlphaFoldDB" id="A0AAD1ZMF6"/>
<dbReference type="Pfam" id="PF23209">
    <property type="entry name" value="IDM1_C"/>
    <property type="match status" value="1"/>
</dbReference>
<dbReference type="EMBL" id="OU503045">
    <property type="protein sequence ID" value="CAI9769657.1"/>
    <property type="molecule type" value="Genomic_DNA"/>
</dbReference>
<reference evidence="5" key="1">
    <citation type="submission" date="2023-05" db="EMBL/GenBank/DDBJ databases">
        <authorList>
            <person name="Huff M."/>
        </authorList>
    </citation>
    <scope>NUCLEOTIDE SEQUENCE</scope>
</reference>
<evidence type="ECO:0000256" key="2">
    <source>
        <dbReference type="ARBA" id="ARBA00022771"/>
    </source>
</evidence>
<evidence type="ECO:0000313" key="6">
    <source>
        <dbReference type="Proteomes" id="UP000834106"/>
    </source>
</evidence>
<name>A0AAD1ZMF6_9LAMI</name>
<dbReference type="InterPro" id="IPR001965">
    <property type="entry name" value="Znf_PHD"/>
</dbReference>
<evidence type="ECO:0000256" key="1">
    <source>
        <dbReference type="ARBA" id="ARBA00022723"/>
    </source>
</evidence>
<dbReference type="GO" id="GO:0008270">
    <property type="term" value="F:zinc ion binding"/>
    <property type="evidence" value="ECO:0007669"/>
    <property type="project" value="UniProtKB-KW"/>
</dbReference>
<organism evidence="5 6">
    <name type="scientific">Fraxinus pennsylvanica</name>
    <dbReference type="NCBI Taxonomy" id="56036"/>
    <lineage>
        <taxon>Eukaryota</taxon>
        <taxon>Viridiplantae</taxon>
        <taxon>Streptophyta</taxon>
        <taxon>Embryophyta</taxon>
        <taxon>Tracheophyta</taxon>
        <taxon>Spermatophyta</taxon>
        <taxon>Magnoliopsida</taxon>
        <taxon>eudicotyledons</taxon>
        <taxon>Gunneridae</taxon>
        <taxon>Pentapetalae</taxon>
        <taxon>asterids</taxon>
        <taxon>lamiids</taxon>
        <taxon>Lamiales</taxon>
        <taxon>Oleaceae</taxon>
        <taxon>Oleeae</taxon>
        <taxon>Fraxinus</taxon>
    </lineage>
</organism>
<keyword evidence="6" id="KW-1185">Reference proteome</keyword>
<dbReference type="InterPro" id="IPR056511">
    <property type="entry name" value="IDM1_C"/>
</dbReference>
<dbReference type="Gene3D" id="3.30.40.10">
    <property type="entry name" value="Zinc/RING finger domain, C3HC4 (zinc finger)"/>
    <property type="match status" value="1"/>
</dbReference>
<dbReference type="PANTHER" id="PTHR46508:SF2">
    <property type="entry name" value="INCREASED DNA METHYLATION 1"/>
    <property type="match status" value="1"/>
</dbReference>
<protein>
    <recommendedName>
        <fullName evidence="4">Zinc finger PHD-type domain-containing protein</fullName>
    </recommendedName>
</protein>
<keyword evidence="2" id="KW-0863">Zinc-finger</keyword>
<dbReference type="InterPro" id="IPR013083">
    <property type="entry name" value="Znf_RING/FYVE/PHD"/>
</dbReference>
<keyword evidence="1" id="KW-0479">Metal-binding</keyword>
<gene>
    <name evidence="5" type="ORF">FPE_LOCUS16633</name>
</gene>
<dbReference type="Proteomes" id="UP000834106">
    <property type="component" value="Chromosome 10"/>
</dbReference>
<dbReference type="PANTHER" id="PTHR46508">
    <property type="entry name" value="PHD FINGER FAMILY PROTEIN"/>
    <property type="match status" value="1"/>
</dbReference>
<accession>A0AAD1ZMF6</accession>
<dbReference type="InterPro" id="IPR011011">
    <property type="entry name" value="Znf_FYVE_PHD"/>
</dbReference>